<proteinExistence type="predicted"/>
<evidence type="ECO:0000313" key="2">
    <source>
        <dbReference type="Proteomes" id="UP000186817"/>
    </source>
</evidence>
<dbReference type="Proteomes" id="UP000186817">
    <property type="component" value="Unassembled WGS sequence"/>
</dbReference>
<name>A0A1Q9BX46_SYMMI</name>
<protein>
    <submittedName>
        <fullName evidence="1">Uncharacterized protein</fullName>
    </submittedName>
</protein>
<gene>
    <name evidence="1" type="ORF">AK812_SmicGene45090</name>
</gene>
<organism evidence="1 2">
    <name type="scientific">Symbiodinium microadriaticum</name>
    <name type="common">Dinoflagellate</name>
    <name type="synonym">Zooxanthella microadriatica</name>
    <dbReference type="NCBI Taxonomy" id="2951"/>
    <lineage>
        <taxon>Eukaryota</taxon>
        <taxon>Sar</taxon>
        <taxon>Alveolata</taxon>
        <taxon>Dinophyceae</taxon>
        <taxon>Suessiales</taxon>
        <taxon>Symbiodiniaceae</taxon>
        <taxon>Symbiodinium</taxon>
    </lineage>
</organism>
<dbReference type="AlphaFoldDB" id="A0A1Q9BX46"/>
<comment type="caution">
    <text evidence="1">The sequence shown here is derived from an EMBL/GenBank/DDBJ whole genome shotgun (WGS) entry which is preliminary data.</text>
</comment>
<accession>A0A1Q9BX46</accession>
<feature type="non-terminal residue" evidence="1">
    <location>
        <position position="86"/>
    </location>
</feature>
<evidence type="ECO:0000313" key="1">
    <source>
        <dbReference type="EMBL" id="OLP75160.1"/>
    </source>
</evidence>
<reference evidence="1 2" key="1">
    <citation type="submission" date="2016-02" db="EMBL/GenBank/DDBJ databases">
        <title>Genome analysis of coral dinoflagellate symbionts highlights evolutionary adaptations to a symbiotic lifestyle.</title>
        <authorList>
            <person name="Aranda M."/>
            <person name="Li Y."/>
            <person name="Liew Y.J."/>
            <person name="Baumgarten S."/>
            <person name="Simakov O."/>
            <person name="Wilson M."/>
            <person name="Piel J."/>
            <person name="Ashoor H."/>
            <person name="Bougouffa S."/>
            <person name="Bajic V.B."/>
            <person name="Ryu T."/>
            <person name="Ravasi T."/>
            <person name="Bayer T."/>
            <person name="Micklem G."/>
            <person name="Kim H."/>
            <person name="Bhak J."/>
            <person name="Lajeunesse T.C."/>
            <person name="Voolstra C.R."/>
        </authorList>
    </citation>
    <scope>NUCLEOTIDE SEQUENCE [LARGE SCALE GENOMIC DNA]</scope>
    <source>
        <strain evidence="1 2">CCMP2467</strain>
    </source>
</reference>
<sequence length="86" mass="9663">ECLSVPFQRLIPLMSEDMRERLADCLGEHALLHMDEAQQKNLLEGLGAEAKCPVLKERIEALMASCTKELNAWLAQAPRRLFARSG</sequence>
<keyword evidence="2" id="KW-1185">Reference proteome</keyword>
<dbReference type="EMBL" id="LSRX01002739">
    <property type="protein sequence ID" value="OLP75160.1"/>
    <property type="molecule type" value="Genomic_DNA"/>
</dbReference>
<feature type="non-terminal residue" evidence="1">
    <location>
        <position position="1"/>
    </location>
</feature>